<evidence type="ECO:0000256" key="6">
    <source>
        <dbReference type="ARBA" id="ARBA00022801"/>
    </source>
</evidence>
<dbReference type="InterPro" id="IPR000477">
    <property type="entry name" value="RT_dom"/>
</dbReference>
<evidence type="ECO:0000256" key="7">
    <source>
        <dbReference type="ARBA" id="ARBA00022918"/>
    </source>
</evidence>
<evidence type="ECO:0000259" key="12">
    <source>
        <dbReference type="PROSITE" id="PS50994"/>
    </source>
</evidence>
<feature type="region of interest" description="Disordered" evidence="9">
    <location>
        <begin position="384"/>
        <end position="416"/>
    </location>
</feature>
<reference evidence="13 14" key="1">
    <citation type="journal article" date="2011" name="Genome Res.">
        <title>Phylogeny-wide analysis of social amoeba genomes highlights ancient origins for complex intercellular communication.</title>
        <authorList>
            <person name="Heidel A.J."/>
            <person name="Lawal H.M."/>
            <person name="Felder M."/>
            <person name="Schilde C."/>
            <person name="Helps N.R."/>
            <person name="Tunggal B."/>
            <person name="Rivero F."/>
            <person name="John U."/>
            <person name="Schleicher M."/>
            <person name="Eichinger L."/>
            <person name="Platzer M."/>
            <person name="Noegel A.A."/>
            <person name="Schaap P."/>
            <person name="Gloeckner G."/>
        </authorList>
    </citation>
    <scope>NUCLEOTIDE SEQUENCE [LARGE SCALE GENOMIC DNA]</scope>
    <source>
        <strain evidence="14">ATCC 26659 / Pp 5 / PN500</strain>
    </source>
</reference>
<feature type="compositionally biased region" description="Polar residues" evidence="9">
    <location>
        <begin position="617"/>
        <end position="632"/>
    </location>
</feature>
<feature type="region of interest" description="Disordered" evidence="9">
    <location>
        <begin position="616"/>
        <end position="703"/>
    </location>
</feature>
<feature type="coiled-coil region" evidence="8">
    <location>
        <begin position="48"/>
        <end position="75"/>
    </location>
</feature>
<dbReference type="CDD" id="cd01647">
    <property type="entry name" value="RT_LTR"/>
    <property type="match status" value="1"/>
</dbReference>
<dbReference type="CDD" id="cd00303">
    <property type="entry name" value="retropepsin_like"/>
    <property type="match status" value="1"/>
</dbReference>
<dbReference type="Pfam" id="PF00078">
    <property type="entry name" value="RVT_1"/>
    <property type="match status" value="1"/>
</dbReference>
<evidence type="ECO:0000259" key="10">
    <source>
        <dbReference type="PROSITE" id="PS50013"/>
    </source>
</evidence>
<dbReference type="GO" id="GO:0016787">
    <property type="term" value="F:hydrolase activity"/>
    <property type="evidence" value="ECO:0007669"/>
    <property type="project" value="UniProtKB-KW"/>
</dbReference>
<dbReference type="RefSeq" id="XP_020438156.1">
    <property type="nucleotide sequence ID" value="XM_020572298.1"/>
</dbReference>
<dbReference type="EMBL" id="ADBJ01000004">
    <property type="protein sequence ID" value="EFA86050.1"/>
    <property type="molecule type" value="Genomic_DNA"/>
</dbReference>
<dbReference type="InterPro" id="IPR001584">
    <property type="entry name" value="Integrase_cat-core"/>
</dbReference>
<keyword evidence="4" id="KW-0540">Nuclease</keyword>
<accession>D3AYM3</accession>
<keyword evidence="14" id="KW-1185">Reference proteome</keyword>
<feature type="compositionally biased region" description="Basic residues" evidence="9">
    <location>
        <begin position="384"/>
        <end position="396"/>
    </location>
</feature>
<keyword evidence="7" id="KW-0695">RNA-directed DNA polymerase</keyword>
<dbReference type="PROSITE" id="PS50013">
    <property type="entry name" value="CHROMO_2"/>
    <property type="match status" value="1"/>
</dbReference>
<dbReference type="Gene3D" id="3.30.70.270">
    <property type="match status" value="2"/>
</dbReference>
<evidence type="ECO:0000256" key="3">
    <source>
        <dbReference type="ARBA" id="ARBA00022695"/>
    </source>
</evidence>
<keyword evidence="2" id="KW-0808">Transferase</keyword>
<dbReference type="GO" id="GO:0015074">
    <property type="term" value="P:DNA integration"/>
    <property type="evidence" value="ECO:0007669"/>
    <property type="project" value="InterPro"/>
</dbReference>
<dbReference type="Pfam" id="PF17921">
    <property type="entry name" value="Integrase_H2C2"/>
    <property type="match status" value="1"/>
</dbReference>
<dbReference type="STRING" id="670386.D3AYM3"/>
<dbReference type="OMA" id="ANAKHTI"/>
<dbReference type="SUPFAM" id="SSF54160">
    <property type="entry name" value="Chromo domain-like"/>
    <property type="match status" value="1"/>
</dbReference>
<dbReference type="InterPro" id="IPR043502">
    <property type="entry name" value="DNA/RNA_pol_sf"/>
</dbReference>
<dbReference type="GO" id="GO:0003676">
    <property type="term" value="F:nucleic acid binding"/>
    <property type="evidence" value="ECO:0007669"/>
    <property type="project" value="InterPro"/>
</dbReference>
<evidence type="ECO:0000259" key="11">
    <source>
        <dbReference type="PROSITE" id="PS50878"/>
    </source>
</evidence>
<dbReference type="Gene3D" id="2.40.50.40">
    <property type="match status" value="1"/>
</dbReference>
<dbReference type="Gene3D" id="3.10.10.10">
    <property type="entry name" value="HIV Type 1 Reverse Transcriptase, subunit A, domain 1"/>
    <property type="match status" value="1"/>
</dbReference>
<dbReference type="InterPro" id="IPR021109">
    <property type="entry name" value="Peptidase_aspartic_dom_sf"/>
</dbReference>
<dbReference type="InterPro" id="IPR041373">
    <property type="entry name" value="RT_RNaseH"/>
</dbReference>
<organism evidence="13 14">
    <name type="scientific">Heterostelium pallidum (strain ATCC 26659 / Pp 5 / PN500)</name>
    <name type="common">Cellular slime mold</name>
    <name type="synonym">Polysphondylium pallidum</name>
    <dbReference type="NCBI Taxonomy" id="670386"/>
    <lineage>
        <taxon>Eukaryota</taxon>
        <taxon>Amoebozoa</taxon>
        <taxon>Evosea</taxon>
        <taxon>Eumycetozoa</taxon>
        <taxon>Dictyostelia</taxon>
        <taxon>Acytosteliales</taxon>
        <taxon>Acytosteliaceae</taxon>
        <taxon>Heterostelium</taxon>
    </lineage>
</organism>
<dbReference type="GeneID" id="31356815"/>
<dbReference type="EC" id="2.7.7.49" evidence="1"/>
<dbReference type="Pfam" id="PF22938">
    <property type="entry name" value="Integrase_p58_C"/>
    <property type="match status" value="1"/>
</dbReference>
<feature type="domain" description="Chromo" evidence="10">
    <location>
        <begin position="1585"/>
        <end position="1643"/>
    </location>
</feature>
<evidence type="ECO:0000256" key="2">
    <source>
        <dbReference type="ARBA" id="ARBA00022679"/>
    </source>
</evidence>
<feature type="compositionally biased region" description="Polar residues" evidence="9">
    <location>
        <begin position="145"/>
        <end position="169"/>
    </location>
</feature>
<dbReference type="InterPro" id="IPR041588">
    <property type="entry name" value="Integrase_H2C2"/>
</dbReference>
<dbReference type="SUPFAM" id="SSF53098">
    <property type="entry name" value="Ribonuclease H-like"/>
    <property type="match status" value="1"/>
</dbReference>
<keyword evidence="6" id="KW-0378">Hydrolase</keyword>
<feature type="domain" description="Reverse transcriptase" evidence="11">
    <location>
        <begin position="775"/>
        <end position="955"/>
    </location>
</feature>
<dbReference type="PROSITE" id="PS50878">
    <property type="entry name" value="RT_POL"/>
    <property type="match status" value="1"/>
</dbReference>
<dbReference type="GO" id="GO:0003964">
    <property type="term" value="F:RNA-directed DNA polymerase activity"/>
    <property type="evidence" value="ECO:0007669"/>
    <property type="project" value="UniProtKB-KW"/>
</dbReference>
<evidence type="ECO:0000256" key="1">
    <source>
        <dbReference type="ARBA" id="ARBA00012493"/>
    </source>
</evidence>
<dbReference type="Pfam" id="PF17917">
    <property type="entry name" value="RT_RNaseH"/>
    <property type="match status" value="1"/>
</dbReference>
<feature type="region of interest" description="Disordered" evidence="9">
    <location>
        <begin position="100"/>
        <end position="169"/>
    </location>
</feature>
<dbReference type="InterPro" id="IPR050951">
    <property type="entry name" value="Retrovirus_Pol_polyprotein"/>
</dbReference>
<dbReference type="PANTHER" id="PTHR37984:SF5">
    <property type="entry name" value="PROTEIN NYNRIN-LIKE"/>
    <property type="match status" value="1"/>
</dbReference>
<dbReference type="InterPro" id="IPR043128">
    <property type="entry name" value="Rev_trsase/Diguanyl_cyclase"/>
</dbReference>
<dbReference type="Gene3D" id="2.40.70.10">
    <property type="entry name" value="Acid Proteases"/>
    <property type="match status" value="1"/>
</dbReference>
<feature type="domain" description="Integrase catalytic" evidence="12">
    <location>
        <begin position="1299"/>
        <end position="1457"/>
    </location>
</feature>
<dbReference type="InterPro" id="IPR036397">
    <property type="entry name" value="RNaseH_sf"/>
</dbReference>
<dbReference type="InterPro" id="IPR012337">
    <property type="entry name" value="RNaseH-like_sf"/>
</dbReference>
<keyword evidence="5" id="KW-0255">Endonuclease</keyword>
<gene>
    <name evidence="13" type="ORF">PPL_01285</name>
</gene>
<keyword evidence="8" id="KW-0175">Coiled coil</keyword>
<dbReference type="PROSITE" id="PS50994">
    <property type="entry name" value="INTEGRASE"/>
    <property type="match status" value="1"/>
</dbReference>
<name>D3AYM3_HETP5</name>
<evidence type="ECO:0000313" key="13">
    <source>
        <dbReference type="EMBL" id="EFA86050.1"/>
    </source>
</evidence>
<dbReference type="InParanoid" id="D3AYM3"/>
<feature type="compositionally biased region" description="Polar residues" evidence="9">
    <location>
        <begin position="100"/>
        <end position="119"/>
    </location>
</feature>
<evidence type="ECO:0000256" key="9">
    <source>
        <dbReference type="SAM" id="MobiDB-lite"/>
    </source>
</evidence>
<evidence type="ECO:0000313" key="14">
    <source>
        <dbReference type="Proteomes" id="UP000001396"/>
    </source>
</evidence>
<dbReference type="CDD" id="cd09274">
    <property type="entry name" value="RNase_HI_RT_Ty3"/>
    <property type="match status" value="1"/>
</dbReference>
<evidence type="ECO:0000256" key="4">
    <source>
        <dbReference type="ARBA" id="ARBA00022722"/>
    </source>
</evidence>
<dbReference type="Proteomes" id="UP000001396">
    <property type="component" value="Unassembled WGS sequence"/>
</dbReference>
<dbReference type="InterPro" id="IPR000953">
    <property type="entry name" value="Chromo/chromo_shadow_dom"/>
</dbReference>
<dbReference type="SUPFAM" id="SSF56672">
    <property type="entry name" value="DNA/RNA polymerases"/>
    <property type="match status" value="1"/>
</dbReference>
<evidence type="ECO:0000256" key="8">
    <source>
        <dbReference type="SAM" id="Coils"/>
    </source>
</evidence>
<sequence>MSDKTTLERILDGDTSIDYTKLKNVSGMTLKALADLARKRIYEQVPDMEKLLNEYERLKSEYQLINMRYESAESIIRVLNTTVDTQAGFINSLKDQVKQQSTFLQHSTPRSNSLTSDSSQNHDDDENNNNRQSSSNHHDENNNNRQSPPTESSTMRLSQLHSTGTSTSSQLKYNDAELRLLRLSISDINNRSIKTTRDNLTFRAKLHHDCSPERVEIAISTISQIEAVHSRLSFKSVEELRDITDTWEHFLNWLESALHVRSTMLGNLKGVVTNYVLDKNLSNYSRFMELVTEYHKTGVADDTLIVAFAKALNRYAPYLERNFASLAHLGDAAIHTFNNTGKKITRRHLETWDLYLKDLSVSSRVLSNDDTETQRIRMGRSSFTKRRNHRMTRKSRATLQKKLPTSQPTTPKTKDQEAVTTKVLEVVTTTKRKPTSQIQINGLVWHSSGYYIKVVIGDQTFDAMVDLGSQASLIDPDLLPTLGLESSPCNEYLKPVAQVKGFYAKALVDTKVTIPGSIDDKDYNISVRSKLFVVKNQHKLIIGNNLFGLISPIAHLFADTPHLIIPVKLGKQIVSAKVLVTSLNKRAPKSMMLTNLNKLDLTKVSRTAVKAVASVPLPNNSSDATATTSVPTTPDVKDSLPSEPVATVATEEPPITEQQSECATSDAVDNIDGVDLPVQEIDDDTDDDDEEEEDEDEPVLSSSDAALDAMAATILSAYKRIIVDALPENHSPDRGKFNMNILLKGDASAFNIKHGRRSIELESKISAEVAKLLEIGVIEEAPPNTEFCSPAFFVNKGTSKERMVVDFKHLNSMTVDDVFPMERLDEIIESIGGAKIFSVIDAKSGFYQMLLNPGSRRFTTFAANKRLYMFTRPCFGLKNSPAYFNRWLQHVLDPLVKKGFVRVYVDDILIFSKSVAEHEQHLKQVFELLDKNDVYVAKSKCHLFKYSVSYAGHMLSDKGIKPLYNKVNAILNRSVPTTVKEMRSFIGAINHYRRYLNHMGPQLARLTSTISTKYRKINLTDQEIADFNDIKTELCSSRCLMSPRYDRTFHVYTDASDVGSGLMIAQYDDNNNLRPVLFDARKFDSAQRNYSARDRELLAFIHAVTRYGYLLSRPFVFHTDHKNLIYNSQNDMDNPRLVRWSEILSRFSFQTSYIPGKENCMADYLSRAPDFYTPWDNDLLNDILASYSSELPKATRDWFNSFKRRQDITVINDLYYWIDGDNMRLVVLDPASITSIINEAHSSPYSGHVAYGRMLTKLNKSYVWPNMCDTISKFVKKCVQCQRSSIKKIKEGFLASLPLPDRPWCDISMDLLALPAADTGEGNLFVVVDRFTKMTRLFPCHKDVTAIQLGNWFAREIIAVFGAPSSIVSDRDPKFTSELWTSSMKAIGTELKMTQPGRAQADGQTERTNRSILSHIRKWTDKKHSWATDIRFIEACINNNISYTTQFTPNQLLYGYEPKLPWNANYFGIREYKDCQNQYRLEAKNNALDAQLQQAKQHDKVISNFNTYNINDLVLVRRSRLNTHKSSSSDDRKLTQSWGGPFIIVKQVSDINYRIRLQNKRATERTIHVDDIKPFIGDPTGTDLLDINAIIDKRQSKRGTGTAIEYLVKFDTDSDDHNKWINENTLIQYIPTMIESFNKQQKK</sequence>
<dbReference type="Gene3D" id="1.10.340.70">
    <property type="match status" value="1"/>
</dbReference>
<comment type="caution">
    <text evidence="13">The sequence shown here is derived from an EMBL/GenBank/DDBJ whole genome shotgun (WGS) entry which is preliminary data.</text>
</comment>
<dbReference type="Gene3D" id="3.30.420.10">
    <property type="entry name" value="Ribonuclease H-like superfamily/Ribonuclease H"/>
    <property type="match status" value="1"/>
</dbReference>
<proteinExistence type="predicted"/>
<dbReference type="GO" id="GO:0004519">
    <property type="term" value="F:endonuclease activity"/>
    <property type="evidence" value="ECO:0007669"/>
    <property type="project" value="UniProtKB-KW"/>
</dbReference>
<dbReference type="PANTHER" id="PTHR37984">
    <property type="entry name" value="PROTEIN CBG26694"/>
    <property type="match status" value="1"/>
</dbReference>
<dbReference type="InterPro" id="IPR054465">
    <property type="entry name" value="Integrase_p58-like_C"/>
</dbReference>
<protein>
    <recommendedName>
        <fullName evidence="1">RNA-directed DNA polymerase</fullName>
        <ecNumber evidence="1">2.7.7.49</ecNumber>
    </recommendedName>
</protein>
<feature type="compositionally biased region" description="Acidic residues" evidence="9">
    <location>
        <begin position="680"/>
        <end position="698"/>
    </location>
</feature>
<keyword evidence="3" id="KW-0548">Nucleotidyltransferase</keyword>
<dbReference type="InterPro" id="IPR016197">
    <property type="entry name" value="Chromo-like_dom_sf"/>
</dbReference>
<evidence type="ECO:0000256" key="5">
    <source>
        <dbReference type="ARBA" id="ARBA00022759"/>
    </source>
</evidence>